<dbReference type="CDD" id="cd00067">
    <property type="entry name" value="GAL4"/>
    <property type="match status" value="1"/>
</dbReference>
<dbReference type="RefSeq" id="XP_030976917.1">
    <property type="nucleotide sequence ID" value="XM_031131093.1"/>
</dbReference>
<dbReference type="PANTHER" id="PTHR31944">
    <property type="entry name" value="HEME-RESPONSIVE ZINC FINGER TRANSCRIPTION FACTOR HAP1"/>
    <property type="match status" value="1"/>
</dbReference>
<reference evidence="11" key="3">
    <citation type="submission" date="2025-08" db="UniProtKB">
        <authorList>
            <consortium name="RefSeq"/>
        </authorList>
    </citation>
    <scope>IDENTIFICATION</scope>
    <source>
        <strain evidence="11">NI907</strain>
    </source>
</reference>
<protein>
    <recommendedName>
        <fullName evidence="9">Zn(2)-C6 fungal-type domain-containing protein</fullName>
    </recommendedName>
</protein>
<evidence type="ECO:0000256" key="2">
    <source>
        <dbReference type="ARBA" id="ARBA00022833"/>
    </source>
</evidence>
<feature type="signal peptide" evidence="8">
    <location>
        <begin position="1"/>
        <end position="24"/>
    </location>
</feature>
<keyword evidence="4" id="KW-0238">DNA-binding</keyword>
<evidence type="ECO:0000256" key="8">
    <source>
        <dbReference type="SAM" id="SignalP"/>
    </source>
</evidence>
<dbReference type="Pfam" id="PF04082">
    <property type="entry name" value="Fungal_trans"/>
    <property type="match status" value="1"/>
</dbReference>
<name>A0A6P8APU4_PYRGI</name>
<evidence type="ECO:0000259" key="9">
    <source>
        <dbReference type="PROSITE" id="PS50048"/>
    </source>
</evidence>
<dbReference type="Gene3D" id="4.10.240.10">
    <property type="entry name" value="Zn(2)-C6 fungal-type DNA-binding domain"/>
    <property type="match status" value="1"/>
</dbReference>
<dbReference type="InterPro" id="IPR001138">
    <property type="entry name" value="Zn2Cys6_DnaBD"/>
</dbReference>
<dbReference type="InterPro" id="IPR036864">
    <property type="entry name" value="Zn2-C6_fun-type_DNA-bd_sf"/>
</dbReference>
<feature type="region of interest" description="Disordered" evidence="7">
    <location>
        <begin position="848"/>
        <end position="875"/>
    </location>
</feature>
<feature type="compositionally biased region" description="Low complexity" evidence="7">
    <location>
        <begin position="852"/>
        <end position="865"/>
    </location>
</feature>
<dbReference type="SMART" id="SM00906">
    <property type="entry name" value="Fungal_trans"/>
    <property type="match status" value="1"/>
</dbReference>
<sequence>MRTEAFLAPLSLLLLSCSVTIVLISRFTNVNMSEFGEGLFSDFRPASNNKAVQEQTIAGKSISAPECLPTGPGSFMDISQAEDVGARNAVRLQRKRRRPALACDECRRRKVKCDRAVPCTNCIRHQCADVCSYHSSNVPRRRVPDTTPPADPESVWPPRAIEDLQTPAVNSVSSNAGVEGRSPSSALDANVTSLNERIRELEQRLSRVQPSAGPDGSAHDAAQRLINRGAPKGILAKTRYFGVSHWMHSAVALPLIIEVMHSKEEHGETLYSRLSANKRLGRRIKSTRMPVSASHKFSQNRRPPCSRELCDQLVDNYFRTFETIYRILHVPRFRREYVKYWEDPTAVRDAFLVQLQLVLAIGACLQDDIFSLRNQATEWLHDAQHWITSPTPTFKARLSLDAMQSMCLLHIARETTGVGADLTWISAGELLRNAIFMGLHRDPDKLSKMPIYRAEIRRRLWGTILEMALQASIDSGGPASISLSDFDTKPPSNFDDIQLDDTEAETVLEAPQPMPTDHFTQTSVQIALYKSFPTRLAIAQYLNDFRSNGNYSTTLRLNTEMTAACRTLSMILRSFRSRDSHDSPNSATNQQHPSEFQILVTELITHRYFLALHMPWQTALQRDPSHYFSRKVSVETAMMLYRSCCSDGVSEDRRPAESVGRADFSRLSICGSGIYRNNNLQSTVTLATELIWQLREEKATRTEAGFAGDFGGTGPDSHLQGGGIPPKTTFGLGVMPFADLLGALRGFAAWAERRILAGDTNTKGLIFVHCVLSQAESIQRGQSDDEMRTRSIASIKESISKCHGLLKVLAARVGVSSAQANETSTSKASDAGKQVSASTIEGITGSAKDILTSGDSGNTGDSGFGHSNIETATADSTPQEKFVAFGGIADLSFDMDGMWDLGTMMNGQGSGLNFDWPGPGMYN</sequence>
<feature type="chain" id="PRO_5028159629" description="Zn(2)-C6 fungal-type domain-containing protein" evidence="8">
    <location>
        <begin position="25"/>
        <end position="923"/>
    </location>
</feature>
<keyword evidence="2" id="KW-0862">Zinc</keyword>
<dbReference type="PROSITE" id="PS51257">
    <property type="entry name" value="PROKAR_LIPOPROTEIN"/>
    <property type="match status" value="1"/>
</dbReference>
<evidence type="ECO:0000256" key="3">
    <source>
        <dbReference type="ARBA" id="ARBA00023015"/>
    </source>
</evidence>
<dbReference type="GO" id="GO:0008270">
    <property type="term" value="F:zinc ion binding"/>
    <property type="evidence" value="ECO:0007669"/>
    <property type="project" value="InterPro"/>
</dbReference>
<keyword evidence="3" id="KW-0805">Transcription regulation</keyword>
<dbReference type="InterPro" id="IPR007219">
    <property type="entry name" value="XnlR_reg_dom"/>
</dbReference>
<accession>A0A6P8APU4</accession>
<evidence type="ECO:0000256" key="6">
    <source>
        <dbReference type="ARBA" id="ARBA00023242"/>
    </source>
</evidence>
<dbReference type="SUPFAM" id="SSF57701">
    <property type="entry name" value="Zn2/Cys6 DNA-binding domain"/>
    <property type="match status" value="1"/>
</dbReference>
<keyword evidence="1" id="KW-0479">Metal-binding</keyword>
<dbReference type="KEGG" id="pgri:PgNI_11119"/>
<dbReference type="GO" id="GO:0005634">
    <property type="term" value="C:nucleus"/>
    <property type="evidence" value="ECO:0007669"/>
    <property type="project" value="TreeGrafter"/>
</dbReference>
<evidence type="ECO:0000256" key="4">
    <source>
        <dbReference type="ARBA" id="ARBA00023125"/>
    </source>
</evidence>
<dbReference type="PANTHER" id="PTHR31944:SF131">
    <property type="entry name" value="HEME-RESPONSIVE ZINC FINGER TRANSCRIPTION FACTOR HAP1"/>
    <property type="match status" value="1"/>
</dbReference>
<dbReference type="GO" id="GO:0000978">
    <property type="term" value="F:RNA polymerase II cis-regulatory region sequence-specific DNA binding"/>
    <property type="evidence" value="ECO:0007669"/>
    <property type="project" value="TreeGrafter"/>
</dbReference>
<reference evidence="11" key="2">
    <citation type="submission" date="2019-10" db="EMBL/GenBank/DDBJ databases">
        <authorList>
            <consortium name="NCBI Genome Project"/>
        </authorList>
    </citation>
    <scope>NUCLEOTIDE SEQUENCE</scope>
    <source>
        <strain evidence="11">NI907</strain>
    </source>
</reference>
<evidence type="ECO:0000256" key="7">
    <source>
        <dbReference type="SAM" id="MobiDB-lite"/>
    </source>
</evidence>
<dbReference type="Pfam" id="PF00172">
    <property type="entry name" value="Zn_clus"/>
    <property type="match status" value="1"/>
</dbReference>
<dbReference type="CDD" id="cd12148">
    <property type="entry name" value="fungal_TF_MHR"/>
    <property type="match status" value="1"/>
</dbReference>
<evidence type="ECO:0000313" key="10">
    <source>
        <dbReference type="Proteomes" id="UP000515153"/>
    </source>
</evidence>
<keyword evidence="10" id="KW-1185">Reference proteome</keyword>
<reference evidence="10 11" key="1">
    <citation type="journal article" date="2019" name="Mol. Biol. Evol.">
        <title>Blast fungal genomes show frequent chromosomal changes, gene gains and losses, and effector gene turnover.</title>
        <authorList>
            <person name="Gomez Luciano L.B."/>
            <person name="Jason Tsai I."/>
            <person name="Chuma I."/>
            <person name="Tosa Y."/>
            <person name="Chen Y.H."/>
            <person name="Li J.Y."/>
            <person name="Li M.Y."/>
            <person name="Jade Lu M.Y."/>
            <person name="Nakayashiki H."/>
            <person name="Li W.H."/>
        </authorList>
    </citation>
    <scope>NUCLEOTIDE SEQUENCE [LARGE SCALE GENOMIC DNA]</scope>
    <source>
        <strain evidence="10 11">NI907</strain>
    </source>
</reference>
<keyword evidence="6" id="KW-0539">Nucleus</keyword>
<keyword evidence="5" id="KW-0804">Transcription</keyword>
<dbReference type="InterPro" id="IPR051430">
    <property type="entry name" value="Fungal_TF_Env_Response"/>
</dbReference>
<dbReference type="PROSITE" id="PS00463">
    <property type="entry name" value="ZN2_CY6_FUNGAL_1"/>
    <property type="match status" value="1"/>
</dbReference>
<keyword evidence="8" id="KW-0732">Signal</keyword>
<evidence type="ECO:0000256" key="1">
    <source>
        <dbReference type="ARBA" id="ARBA00022723"/>
    </source>
</evidence>
<dbReference type="GO" id="GO:0001228">
    <property type="term" value="F:DNA-binding transcription activator activity, RNA polymerase II-specific"/>
    <property type="evidence" value="ECO:0007669"/>
    <property type="project" value="TreeGrafter"/>
</dbReference>
<feature type="domain" description="Zn(2)-C6 fungal-type" evidence="9">
    <location>
        <begin position="102"/>
        <end position="133"/>
    </location>
</feature>
<dbReference type="GO" id="GO:0006351">
    <property type="term" value="P:DNA-templated transcription"/>
    <property type="evidence" value="ECO:0007669"/>
    <property type="project" value="InterPro"/>
</dbReference>
<dbReference type="SMART" id="SM00066">
    <property type="entry name" value="GAL4"/>
    <property type="match status" value="1"/>
</dbReference>
<dbReference type="Proteomes" id="UP000515153">
    <property type="component" value="Chromosome VI"/>
</dbReference>
<dbReference type="PROSITE" id="PS50048">
    <property type="entry name" value="ZN2_CY6_FUNGAL_2"/>
    <property type="match status" value="1"/>
</dbReference>
<organism evidence="10 11">
    <name type="scientific">Pyricularia grisea</name>
    <name type="common">Crabgrass-specific blast fungus</name>
    <name type="synonym">Magnaporthe grisea</name>
    <dbReference type="NCBI Taxonomy" id="148305"/>
    <lineage>
        <taxon>Eukaryota</taxon>
        <taxon>Fungi</taxon>
        <taxon>Dikarya</taxon>
        <taxon>Ascomycota</taxon>
        <taxon>Pezizomycotina</taxon>
        <taxon>Sordariomycetes</taxon>
        <taxon>Sordariomycetidae</taxon>
        <taxon>Magnaporthales</taxon>
        <taxon>Pyriculariaceae</taxon>
        <taxon>Pyricularia</taxon>
    </lineage>
</organism>
<proteinExistence type="predicted"/>
<dbReference type="AlphaFoldDB" id="A0A6P8APU4"/>
<gene>
    <name evidence="11" type="ORF">PgNI_11119</name>
</gene>
<evidence type="ECO:0000313" key="11">
    <source>
        <dbReference type="RefSeq" id="XP_030976917.1"/>
    </source>
</evidence>
<dbReference type="GeneID" id="41965998"/>
<evidence type="ECO:0000256" key="5">
    <source>
        <dbReference type="ARBA" id="ARBA00023163"/>
    </source>
</evidence>